<feature type="compositionally biased region" description="Low complexity" evidence="1">
    <location>
        <begin position="111"/>
        <end position="134"/>
    </location>
</feature>
<evidence type="ECO:0000313" key="2">
    <source>
        <dbReference type="EMBL" id="ADG89904.1"/>
    </source>
</evidence>
<dbReference type="STRING" id="469371.Tbis_3214"/>
<dbReference type="EMBL" id="CP001874">
    <property type="protein sequence ID" value="ADG89904.1"/>
    <property type="molecule type" value="Genomic_DNA"/>
</dbReference>
<evidence type="ECO:0000313" key="3">
    <source>
        <dbReference type="Proteomes" id="UP000006640"/>
    </source>
</evidence>
<organism evidence="2 3">
    <name type="scientific">Thermobispora bispora (strain ATCC 19993 / DSM 43833 / CBS 139.67 / JCM 10125 / KCTC 9307 / NBRC 14880 / R51)</name>
    <dbReference type="NCBI Taxonomy" id="469371"/>
    <lineage>
        <taxon>Bacteria</taxon>
        <taxon>Bacillati</taxon>
        <taxon>Actinomycetota</taxon>
        <taxon>Actinomycetes</taxon>
        <taxon>Streptosporangiales</taxon>
        <taxon>Streptosporangiaceae</taxon>
        <taxon>Thermobispora</taxon>
    </lineage>
</organism>
<accession>D6Y8U2</accession>
<dbReference type="KEGG" id="tbi:Tbis_3214"/>
<dbReference type="RefSeq" id="WP_013133437.1">
    <property type="nucleotide sequence ID" value="NC_014165.1"/>
</dbReference>
<sequence>MSGEFRAVVDRAGLPAKVLVKRLRDLGVSADESRISRWLSGRKQIWSSRIALPGAGLAEKIAEALRLPGADAERLIRLAERVDRARERLEPHQRWRARAAEYLETSMNGAAAPQTGAAPQAATAPAAAVPYPDGDTGRAADRAPAPPADGAVPAAGHGATPRWRRLHGWLTRRTFAVGGAVVALAATVGAAIVVGERPQDPRASGSSSVPATPITRMSSAAPAGLEKGTLGGDSRCSAPYDGPDEVLWRVCARVDADRILFALKIENRGEAPSKVKARLEYVRADSWNPCPGMRETDVLTVAPGQTVVTDPERCTAARQATPFAYQGVGWVFDADATEGSRYRLSPIAHVYPERVIWQPDLP</sequence>
<dbReference type="eggNOG" id="COG0515">
    <property type="taxonomic scope" value="Bacteria"/>
</dbReference>
<protein>
    <submittedName>
        <fullName evidence="2">Uncharacterized protein</fullName>
    </submittedName>
</protein>
<feature type="compositionally biased region" description="Polar residues" evidence="1">
    <location>
        <begin position="204"/>
        <end position="218"/>
    </location>
</feature>
<feature type="compositionally biased region" description="Low complexity" evidence="1">
    <location>
        <begin position="148"/>
        <end position="159"/>
    </location>
</feature>
<keyword evidence="3" id="KW-1185">Reference proteome</keyword>
<feature type="region of interest" description="Disordered" evidence="1">
    <location>
        <begin position="198"/>
        <end position="236"/>
    </location>
</feature>
<dbReference type="HOGENOM" id="CLU_764900_0_0_11"/>
<proteinExistence type="predicted"/>
<reference evidence="2 3" key="1">
    <citation type="submission" date="2010-01" db="EMBL/GenBank/DDBJ databases">
        <title>The complete genome of Thermobispora bispora DSM 43833.</title>
        <authorList>
            <consortium name="US DOE Joint Genome Institute (JGI-PGF)"/>
            <person name="Lucas S."/>
            <person name="Copeland A."/>
            <person name="Lapidus A."/>
            <person name="Glavina del Rio T."/>
            <person name="Dalin E."/>
            <person name="Tice H."/>
            <person name="Bruce D."/>
            <person name="Goodwin L."/>
            <person name="Pitluck S."/>
            <person name="Kyrpides N."/>
            <person name="Mavromatis K."/>
            <person name="Ivanova N."/>
            <person name="Mikhailova N."/>
            <person name="Chertkov O."/>
            <person name="Brettin T."/>
            <person name="Detter J.C."/>
            <person name="Han C."/>
            <person name="Larimer F."/>
            <person name="Land M."/>
            <person name="Hauser L."/>
            <person name="Markowitz V."/>
            <person name="Cheng J.-F."/>
            <person name="Hugenholtz P."/>
            <person name="Woyke T."/>
            <person name="Wu D."/>
            <person name="Jando M."/>
            <person name="Schneider S."/>
            <person name="Klenk H.-P."/>
            <person name="Eisen J.A."/>
        </authorList>
    </citation>
    <scope>NUCLEOTIDE SEQUENCE [LARGE SCALE GENOMIC DNA]</scope>
    <source>
        <strain evidence="3">ATCC 19993 / DSM 43833 / CBS 139.67 / JCM 10125 / KCTC 9307 / NBRC 14880 / R51</strain>
    </source>
</reference>
<name>D6Y8U2_THEBD</name>
<evidence type="ECO:0000256" key="1">
    <source>
        <dbReference type="SAM" id="MobiDB-lite"/>
    </source>
</evidence>
<dbReference type="AlphaFoldDB" id="D6Y8U2"/>
<gene>
    <name evidence="2" type="ordered locus">Tbis_3214</name>
</gene>
<feature type="region of interest" description="Disordered" evidence="1">
    <location>
        <begin position="111"/>
        <end position="159"/>
    </location>
</feature>
<dbReference type="OrthoDB" id="4068920at2"/>
<dbReference type="Proteomes" id="UP000006640">
    <property type="component" value="Chromosome"/>
</dbReference>